<reference evidence="2 3" key="2">
    <citation type="journal article" date="2018" name="New Phytol.">
        <title>High intraspecific genome diversity in the model arbuscular mycorrhizal symbiont Rhizophagus irregularis.</title>
        <authorList>
            <person name="Chen E.C.H."/>
            <person name="Morin E."/>
            <person name="Beaudet D."/>
            <person name="Noel J."/>
            <person name="Yildirir G."/>
            <person name="Ndikumana S."/>
            <person name="Charron P."/>
            <person name="St-Onge C."/>
            <person name="Giorgi J."/>
            <person name="Kruger M."/>
            <person name="Marton T."/>
            <person name="Ropars J."/>
            <person name="Grigoriev I.V."/>
            <person name="Hainaut M."/>
            <person name="Henrissat B."/>
            <person name="Roux C."/>
            <person name="Martin F."/>
            <person name="Corradi N."/>
        </authorList>
    </citation>
    <scope>NUCLEOTIDE SEQUENCE [LARGE SCALE GENOMIC DNA]</scope>
    <source>
        <strain evidence="2 3">DAOM 197198</strain>
    </source>
</reference>
<organism evidence="2 3">
    <name type="scientific">Rhizophagus irregularis (strain DAOM 181602 / DAOM 197198 / MUCL 43194)</name>
    <name type="common">Arbuscular mycorrhizal fungus</name>
    <name type="synonym">Glomus intraradices</name>
    <dbReference type="NCBI Taxonomy" id="747089"/>
    <lineage>
        <taxon>Eukaryota</taxon>
        <taxon>Fungi</taxon>
        <taxon>Fungi incertae sedis</taxon>
        <taxon>Mucoromycota</taxon>
        <taxon>Glomeromycotina</taxon>
        <taxon>Glomeromycetes</taxon>
        <taxon>Glomerales</taxon>
        <taxon>Glomeraceae</taxon>
        <taxon>Rhizophagus</taxon>
    </lineage>
</organism>
<evidence type="ECO:0000313" key="3">
    <source>
        <dbReference type="Proteomes" id="UP000018888"/>
    </source>
</evidence>
<evidence type="ECO:0000313" key="2">
    <source>
        <dbReference type="EMBL" id="POG65952.1"/>
    </source>
</evidence>
<proteinExistence type="predicted"/>
<reference evidence="2 3" key="1">
    <citation type="journal article" date="2013" name="Proc. Natl. Acad. Sci. U.S.A.">
        <title>Genome of an arbuscular mycorrhizal fungus provides insight into the oldest plant symbiosis.</title>
        <authorList>
            <person name="Tisserant E."/>
            <person name="Malbreil M."/>
            <person name="Kuo A."/>
            <person name="Kohler A."/>
            <person name="Symeonidi A."/>
            <person name="Balestrini R."/>
            <person name="Charron P."/>
            <person name="Duensing N."/>
            <person name="Frei Dit Frey N."/>
            <person name="Gianinazzi-Pearson V."/>
            <person name="Gilbert L.B."/>
            <person name="Handa Y."/>
            <person name="Herr J.R."/>
            <person name="Hijri M."/>
            <person name="Koul R."/>
            <person name="Kawaguchi M."/>
            <person name="Krajinski F."/>
            <person name="Lammers P.J."/>
            <person name="Masclaux F.G."/>
            <person name="Murat C."/>
            <person name="Morin E."/>
            <person name="Ndikumana S."/>
            <person name="Pagni M."/>
            <person name="Petitpierre D."/>
            <person name="Requena N."/>
            <person name="Rosikiewicz P."/>
            <person name="Riley R."/>
            <person name="Saito K."/>
            <person name="San Clemente H."/>
            <person name="Shapiro H."/>
            <person name="van Tuinen D."/>
            <person name="Becard G."/>
            <person name="Bonfante P."/>
            <person name="Paszkowski U."/>
            <person name="Shachar-Hill Y.Y."/>
            <person name="Tuskan G.A."/>
            <person name="Young P.W."/>
            <person name="Sanders I.R."/>
            <person name="Henrissat B."/>
            <person name="Rensing S.A."/>
            <person name="Grigoriev I.V."/>
            <person name="Corradi N."/>
            <person name="Roux C."/>
            <person name="Martin F."/>
        </authorList>
    </citation>
    <scope>NUCLEOTIDE SEQUENCE [LARGE SCALE GENOMIC DNA]</scope>
    <source>
        <strain evidence="2 3">DAOM 197198</strain>
    </source>
</reference>
<comment type="caution">
    <text evidence="2">The sequence shown here is derived from an EMBL/GenBank/DDBJ whole genome shotgun (WGS) entry which is preliminary data.</text>
</comment>
<dbReference type="EMBL" id="AUPC02000202">
    <property type="protein sequence ID" value="POG65952.1"/>
    <property type="molecule type" value="Genomic_DNA"/>
</dbReference>
<accession>A0A2P4PKM7</accession>
<keyword evidence="3" id="KW-1185">Reference proteome</keyword>
<gene>
    <name evidence="2" type="ORF">GLOIN_2v1482717</name>
</gene>
<dbReference type="VEuPathDB" id="FungiDB:RhiirFUN_009518"/>
<sequence>MAFDEALETFGVKFIKQNVTGNVIDQENLKRQVKASQSEYERIELFLNEYLHNNTSTNHERSTNLRKDEMWSLVEKLLIAFDTKDFNHYNQTHDLFHTSYPKEIHADGIRRLKECYKRGLHRIHLIYAQEVLKKEKIDTTGRRVKEVLVTKCKDIEKPPRKRKNTNILDNQPGSSDEPPKKRVRRIPSKEAVEILAPMVAHSLPPTKEEVQRYLAALEGISSSSDIWDAARLTQYYKNRHKKAK</sequence>
<dbReference type="Proteomes" id="UP000018888">
    <property type="component" value="Unassembled WGS sequence"/>
</dbReference>
<feature type="region of interest" description="Disordered" evidence="1">
    <location>
        <begin position="159"/>
        <end position="185"/>
    </location>
</feature>
<dbReference type="AlphaFoldDB" id="A0A2P4PKM7"/>
<protein>
    <submittedName>
        <fullName evidence="2">Uncharacterized protein</fullName>
    </submittedName>
</protein>
<evidence type="ECO:0000256" key="1">
    <source>
        <dbReference type="SAM" id="MobiDB-lite"/>
    </source>
</evidence>
<feature type="compositionally biased region" description="Polar residues" evidence="1">
    <location>
        <begin position="165"/>
        <end position="174"/>
    </location>
</feature>
<name>A0A2P4PKM7_RHIID</name>